<proteinExistence type="predicted"/>
<feature type="transmembrane region" description="Helical" evidence="1">
    <location>
        <begin position="185"/>
        <end position="204"/>
    </location>
</feature>
<sequence length="393" mass="42674">MTLRTARWVAWTLFAACFVLLVLSWVLTFVAENVTPTFDVASSVVLVILPTVGALVASRHPHNVIGWLFLASGLLLALAGATYAYAAIALAEDRTSADGVAAAWLTSWVFLPAIFGVPSLLFLLFPDGRPMTRRWRLVVWLTVVGLVATAAAGSMRPGPLEDSPVQGIENPLGVPGPISSVLENIGWTTGLACLALATVSLILRYRRSRGEQRLQLRWVASSAMVFLLACLVSVALFTSEYAPVGQLLVVIGFSAIPAATGVAILRYRLYDIDLVVNKTLVYGGLTAILVGFYLASVLVLRLLLGPLTGQSDLAVAASTLAVAALFRPLRTRIQRTVDRRFYRRRYDAARTLEGFSGRLRHELDLETLGTDLRGVVHDTMQPAHVSLWLRTQP</sequence>
<feature type="transmembrane region" description="Helical" evidence="1">
    <location>
        <begin position="102"/>
        <end position="125"/>
    </location>
</feature>
<feature type="transmembrane region" description="Helical" evidence="1">
    <location>
        <begin position="216"/>
        <end position="238"/>
    </location>
</feature>
<evidence type="ECO:0000313" key="2">
    <source>
        <dbReference type="EMBL" id="CAA9347497.1"/>
    </source>
</evidence>
<evidence type="ECO:0000256" key="1">
    <source>
        <dbReference type="SAM" id="Phobius"/>
    </source>
</evidence>
<organism evidence="2">
    <name type="scientific">uncultured Nocardioidaceae bacterium</name>
    <dbReference type="NCBI Taxonomy" id="253824"/>
    <lineage>
        <taxon>Bacteria</taxon>
        <taxon>Bacillati</taxon>
        <taxon>Actinomycetota</taxon>
        <taxon>Actinomycetes</taxon>
        <taxon>Propionibacteriales</taxon>
        <taxon>Nocardioidaceae</taxon>
        <taxon>environmental samples</taxon>
    </lineage>
</organism>
<feature type="transmembrane region" description="Helical" evidence="1">
    <location>
        <begin position="64"/>
        <end position="90"/>
    </location>
</feature>
<feature type="transmembrane region" description="Helical" evidence="1">
    <location>
        <begin position="244"/>
        <end position="267"/>
    </location>
</feature>
<gene>
    <name evidence="2" type="ORF">AVDCRST_MAG72-1212</name>
</gene>
<feature type="transmembrane region" description="Helical" evidence="1">
    <location>
        <begin position="137"/>
        <end position="155"/>
    </location>
</feature>
<name>A0A6J4M2P6_9ACTN</name>
<dbReference type="EMBL" id="CADCUJ010000052">
    <property type="protein sequence ID" value="CAA9347497.1"/>
    <property type="molecule type" value="Genomic_DNA"/>
</dbReference>
<feature type="transmembrane region" description="Helical" evidence="1">
    <location>
        <begin position="310"/>
        <end position="329"/>
    </location>
</feature>
<reference evidence="2" key="1">
    <citation type="submission" date="2020-02" db="EMBL/GenBank/DDBJ databases">
        <authorList>
            <person name="Meier V. D."/>
        </authorList>
    </citation>
    <scope>NUCLEOTIDE SEQUENCE</scope>
    <source>
        <strain evidence="2">AVDCRST_MAG72</strain>
    </source>
</reference>
<keyword evidence="1" id="KW-0812">Transmembrane</keyword>
<feature type="transmembrane region" description="Helical" evidence="1">
    <location>
        <begin position="279"/>
        <end position="304"/>
    </location>
</feature>
<dbReference type="AlphaFoldDB" id="A0A6J4M2P6"/>
<accession>A0A6J4M2P6</accession>
<keyword evidence="1" id="KW-0472">Membrane</keyword>
<keyword evidence="1" id="KW-1133">Transmembrane helix</keyword>
<feature type="transmembrane region" description="Helical" evidence="1">
    <location>
        <begin position="40"/>
        <end position="57"/>
    </location>
</feature>
<protein>
    <submittedName>
        <fullName evidence="2">Uncharacterized protein</fullName>
    </submittedName>
</protein>